<gene>
    <name evidence="1" type="ORF">I4W93_016725</name>
</gene>
<dbReference type="InterPro" id="IPR013406">
    <property type="entry name" value="CHP02574_addiction_mod"/>
</dbReference>
<organism evidence="1 2">
    <name type="scientific">Rheinheimera maricola</name>
    <dbReference type="NCBI Taxonomy" id="2793282"/>
    <lineage>
        <taxon>Bacteria</taxon>
        <taxon>Pseudomonadati</taxon>
        <taxon>Pseudomonadota</taxon>
        <taxon>Gammaproteobacteria</taxon>
        <taxon>Chromatiales</taxon>
        <taxon>Chromatiaceae</taxon>
        <taxon>Rheinheimera</taxon>
    </lineage>
</organism>
<comment type="caution">
    <text evidence="1">The sequence shown here is derived from an EMBL/GenBank/DDBJ whole genome shotgun (WGS) entry which is preliminary data.</text>
</comment>
<dbReference type="Pfam" id="PF09720">
    <property type="entry name" value="Unstab_antitox"/>
    <property type="match status" value="1"/>
</dbReference>
<dbReference type="RefSeq" id="WP_205311934.1">
    <property type="nucleotide sequence ID" value="NZ_JAERPS020000006.1"/>
</dbReference>
<name>A0ABS7XCH6_9GAMM</name>
<evidence type="ECO:0000313" key="2">
    <source>
        <dbReference type="Proteomes" id="UP000663814"/>
    </source>
</evidence>
<dbReference type="Proteomes" id="UP000663814">
    <property type="component" value="Unassembled WGS sequence"/>
</dbReference>
<sequence>MTTLFEKALASSKNLTADERARLAHALIASLDQQQDDDAEQQWLTATEQRVSEIEAGYVTGVSWQEIKQQLGKDQAK</sequence>
<dbReference type="EMBL" id="JAERPS020000006">
    <property type="protein sequence ID" value="MBZ9613237.1"/>
    <property type="molecule type" value="Genomic_DNA"/>
</dbReference>
<evidence type="ECO:0000313" key="1">
    <source>
        <dbReference type="EMBL" id="MBZ9613237.1"/>
    </source>
</evidence>
<proteinExistence type="predicted"/>
<accession>A0ABS7XCH6</accession>
<reference evidence="1 2" key="2">
    <citation type="submission" date="2021-08" db="EMBL/GenBank/DDBJ databases">
        <title>Rheinheimera aquimaris sp. nov., isolated from seawater of the East Sea in Korea.</title>
        <authorList>
            <person name="Kim K.H."/>
            <person name="Wenting R."/>
            <person name="Kim K.R."/>
            <person name="Jeon C.O."/>
        </authorList>
    </citation>
    <scope>NUCLEOTIDE SEQUENCE [LARGE SCALE GENOMIC DNA]</scope>
    <source>
        <strain evidence="1 2">MA-13</strain>
    </source>
</reference>
<keyword evidence="2" id="KW-1185">Reference proteome</keyword>
<reference evidence="1 2" key="1">
    <citation type="submission" date="2020-12" db="EMBL/GenBank/DDBJ databases">
        <authorList>
            <person name="Ruan W."/>
            <person name="Khan S.A."/>
            <person name="Jeon C.O."/>
        </authorList>
    </citation>
    <scope>NUCLEOTIDE SEQUENCE [LARGE SCALE GENOMIC DNA]</scope>
    <source>
        <strain evidence="1 2">MA-13</strain>
    </source>
</reference>
<protein>
    <submittedName>
        <fullName evidence="1">Addiction module protein</fullName>
    </submittedName>
</protein>